<sequence length="325" mass="37895">MSLLSRQGIEIDVVDSKEIVPVTDSTLISDNPKYVNDDELLNENALCNLKNVWLHQRKKTKQLWDEFAPSAFIDVVKKSPEYRYCDSVPAKLDLSAVVKFTAPLFQQAREQLSTQQQTFEQIDLTQINVSHLKSDVKTLFSLLMTKEFISNSNLAESEIIEKLTDAKLIPNPKDIAVLLMFVKRKNLTMWLPLMDFTDVPQAHVLLNVMAQEATFKQFEILNSQLQHHEYSSGVSLDPFYFFIRGFSELDFSFFSADERTKNIENREQKHFIRYFTEHPVTIREFHRRAVAEHKAQLEEQYQAIIKHFPQLEIDTVDNFFNVRCP</sequence>
<gene>
    <name evidence="1" type="ORF">B1199_16895</name>
</gene>
<organism evidence="1 2">
    <name type="scientific">Pseudoalteromonas ulvae</name>
    <dbReference type="NCBI Taxonomy" id="107327"/>
    <lineage>
        <taxon>Bacteria</taxon>
        <taxon>Pseudomonadati</taxon>
        <taxon>Pseudomonadota</taxon>
        <taxon>Gammaproteobacteria</taxon>
        <taxon>Alteromonadales</taxon>
        <taxon>Pseudoalteromonadaceae</taxon>
        <taxon>Pseudoalteromonas</taxon>
    </lineage>
</organism>
<proteinExistence type="predicted"/>
<dbReference type="EMBL" id="MWPV01000006">
    <property type="protein sequence ID" value="OUL56354.1"/>
    <property type="molecule type" value="Genomic_DNA"/>
</dbReference>
<accession>A0A244CL81</accession>
<keyword evidence="2" id="KW-1185">Reference proteome</keyword>
<protein>
    <submittedName>
        <fullName evidence="1">Uncharacterized protein</fullName>
    </submittedName>
</protein>
<comment type="caution">
    <text evidence="1">The sequence shown here is derived from an EMBL/GenBank/DDBJ whole genome shotgun (WGS) entry which is preliminary data.</text>
</comment>
<dbReference type="Proteomes" id="UP000194841">
    <property type="component" value="Unassembled WGS sequence"/>
</dbReference>
<name>A0A244CL81_PSEDV</name>
<reference evidence="1 2" key="1">
    <citation type="submission" date="2017-02" db="EMBL/GenBank/DDBJ databases">
        <title>Pseudoalteromonas ulvae TC14 Genome.</title>
        <authorList>
            <person name="Molmeret M."/>
        </authorList>
    </citation>
    <scope>NUCLEOTIDE SEQUENCE [LARGE SCALE GENOMIC DNA]</scope>
    <source>
        <strain evidence="1">TC14</strain>
    </source>
</reference>
<dbReference type="AlphaFoldDB" id="A0A244CL81"/>
<evidence type="ECO:0000313" key="1">
    <source>
        <dbReference type="EMBL" id="OUL56354.1"/>
    </source>
</evidence>
<evidence type="ECO:0000313" key="2">
    <source>
        <dbReference type="Proteomes" id="UP000194841"/>
    </source>
</evidence>